<keyword evidence="2" id="KW-1185">Reference proteome</keyword>
<dbReference type="OrthoDB" id="9801052at2"/>
<organism evidence="1 2">
    <name type="scientific">Rudaeicoccus suwonensis</name>
    <dbReference type="NCBI Taxonomy" id="657409"/>
    <lineage>
        <taxon>Bacteria</taxon>
        <taxon>Bacillati</taxon>
        <taxon>Actinomycetota</taxon>
        <taxon>Actinomycetes</taxon>
        <taxon>Micrococcales</taxon>
        <taxon>Dermacoccaceae</taxon>
        <taxon>Rudaeicoccus</taxon>
    </lineage>
</organism>
<dbReference type="PANTHER" id="PTHR42866:SF1">
    <property type="entry name" value="SPORE COAT POLYSACCHARIDE BIOSYNTHESIS PROTEIN SPSF"/>
    <property type="match status" value="1"/>
</dbReference>
<evidence type="ECO:0000313" key="1">
    <source>
        <dbReference type="EMBL" id="TWE12104.1"/>
    </source>
</evidence>
<dbReference type="RefSeq" id="WP_145225841.1">
    <property type="nucleotide sequence ID" value="NZ_VIVQ01000001.1"/>
</dbReference>
<dbReference type="InterPro" id="IPR003329">
    <property type="entry name" value="Cytidylyl_trans"/>
</dbReference>
<dbReference type="SUPFAM" id="SSF53448">
    <property type="entry name" value="Nucleotide-diphospho-sugar transferases"/>
    <property type="match status" value="1"/>
</dbReference>
<dbReference type="Gene3D" id="3.90.550.10">
    <property type="entry name" value="Spore Coat Polysaccharide Biosynthesis Protein SpsA, Chain A"/>
    <property type="match status" value="1"/>
</dbReference>
<dbReference type="Pfam" id="PF02348">
    <property type="entry name" value="CTP_transf_3"/>
    <property type="match status" value="1"/>
</dbReference>
<dbReference type="SUPFAM" id="SSF51430">
    <property type="entry name" value="NAD(P)-linked oxidoreductase"/>
    <property type="match status" value="1"/>
</dbReference>
<dbReference type="GO" id="GO:0005829">
    <property type="term" value="C:cytosol"/>
    <property type="evidence" value="ECO:0007669"/>
    <property type="project" value="TreeGrafter"/>
</dbReference>
<reference evidence="1 2" key="1">
    <citation type="submission" date="2019-06" db="EMBL/GenBank/DDBJ databases">
        <title>Sequencing the genomes of 1000 actinobacteria strains.</title>
        <authorList>
            <person name="Klenk H.-P."/>
        </authorList>
    </citation>
    <scope>NUCLEOTIDE SEQUENCE [LARGE SCALE GENOMIC DNA]</scope>
    <source>
        <strain evidence="1 2">DSM 19560</strain>
    </source>
</reference>
<sequence length="447" mass="46691">MGVRVLIQSRLSSSRLPGKALLTLAGRPLVVLAAQRASNTGMDVVVATSSEPEDDVLAAALQVAEVPVFRGPLHDTLHRFTLAVADLADDDLVVRLTGDNVGPDGDYLQTLIAAMQQAGENYIRVTTETIYGMGVEVFTAGVLRAADREATSSYDREHVTPWIRRHTADLTWIPPVEGAAGRVRCTVDTLLDFTIAAHALAGVGDPVSAGWRELLDAWVSVGGAKPEPLPGSVPNPIGLGPWVLGGSQLGATTNADGEPDAAEASRLMERAVASGVTHIETSLSYAGSAPRVGQSLAHGLSERVGVIALLPTGLPDGADAAAWETLARLRYAAVDVLVTANWADWLQAAEALSLTNASSIARCLGTVVADEHEFTAAIEDPRLGYVELPLELADLAAAAPRELVVVVRCPDAVTGARLGGVPGVTAALVDAGSVDQVREQAEVFGRR</sequence>
<dbReference type="InterPro" id="IPR029044">
    <property type="entry name" value="Nucleotide-diphossugar_trans"/>
</dbReference>
<dbReference type="InterPro" id="IPR036812">
    <property type="entry name" value="NAD(P)_OxRdtase_dom_sf"/>
</dbReference>
<evidence type="ECO:0000313" key="2">
    <source>
        <dbReference type="Proteomes" id="UP000318297"/>
    </source>
</evidence>
<name>A0A561E901_9MICO</name>
<dbReference type="PANTHER" id="PTHR42866">
    <property type="entry name" value="3-DEOXY-MANNO-OCTULOSONATE CYTIDYLYLTRANSFERASE"/>
    <property type="match status" value="1"/>
</dbReference>
<dbReference type="AlphaFoldDB" id="A0A561E901"/>
<dbReference type="EMBL" id="VIVQ01000001">
    <property type="protein sequence ID" value="TWE12104.1"/>
    <property type="molecule type" value="Genomic_DNA"/>
</dbReference>
<gene>
    <name evidence="1" type="ORF">BKA23_0900</name>
</gene>
<accession>A0A561E901</accession>
<dbReference type="Gene3D" id="3.20.20.100">
    <property type="entry name" value="NADP-dependent oxidoreductase domain"/>
    <property type="match status" value="1"/>
</dbReference>
<comment type="caution">
    <text evidence="1">The sequence shown here is derived from an EMBL/GenBank/DDBJ whole genome shotgun (WGS) entry which is preliminary data.</text>
</comment>
<protein>
    <submittedName>
        <fullName evidence="1">Spore coat polysaccharide biosynthesis protein SpsF</fullName>
    </submittedName>
</protein>
<dbReference type="Proteomes" id="UP000318297">
    <property type="component" value="Unassembled WGS sequence"/>
</dbReference>
<proteinExistence type="predicted"/>